<reference evidence="2 3" key="1">
    <citation type="submission" date="2021-01" db="EMBL/GenBank/DDBJ databases">
        <title>Whole genome shotgun sequence of Plantactinospora endophytica NBRC 110450.</title>
        <authorList>
            <person name="Komaki H."/>
            <person name="Tamura T."/>
        </authorList>
    </citation>
    <scope>NUCLEOTIDE SEQUENCE [LARGE SCALE GENOMIC DNA]</scope>
    <source>
        <strain evidence="2 3">NBRC 110450</strain>
    </source>
</reference>
<evidence type="ECO:0000313" key="3">
    <source>
        <dbReference type="Proteomes" id="UP000646749"/>
    </source>
</evidence>
<comment type="caution">
    <text evidence="2">The sequence shown here is derived from an EMBL/GenBank/DDBJ whole genome shotgun (WGS) entry which is preliminary data.</text>
</comment>
<keyword evidence="3" id="KW-1185">Reference proteome</keyword>
<evidence type="ECO:0000313" key="2">
    <source>
        <dbReference type="EMBL" id="GIG88013.1"/>
    </source>
</evidence>
<organism evidence="2 3">
    <name type="scientific">Plantactinospora endophytica</name>
    <dbReference type="NCBI Taxonomy" id="673535"/>
    <lineage>
        <taxon>Bacteria</taxon>
        <taxon>Bacillati</taxon>
        <taxon>Actinomycetota</taxon>
        <taxon>Actinomycetes</taxon>
        <taxon>Micromonosporales</taxon>
        <taxon>Micromonosporaceae</taxon>
        <taxon>Plantactinospora</taxon>
    </lineage>
</organism>
<sequence length="127" mass="14421">MDAPRYDAFRGWAPHDRLRRKVLPDKRGTYGSAQQPQNATCVRERLREQFEMGSPAFAERRWRWRGHPSPVGASRVYPPVSLDAPTHEPSDILSGHSEPIRGRLLPDAHCRVEADGLRRPRPSPAPP</sequence>
<proteinExistence type="predicted"/>
<name>A0ABQ4DZW2_9ACTN</name>
<dbReference type="Proteomes" id="UP000646749">
    <property type="component" value="Unassembled WGS sequence"/>
</dbReference>
<dbReference type="EMBL" id="BONW01000013">
    <property type="protein sequence ID" value="GIG88013.1"/>
    <property type="molecule type" value="Genomic_DNA"/>
</dbReference>
<feature type="region of interest" description="Disordered" evidence="1">
    <location>
        <begin position="69"/>
        <end position="106"/>
    </location>
</feature>
<evidence type="ECO:0000256" key="1">
    <source>
        <dbReference type="SAM" id="MobiDB-lite"/>
    </source>
</evidence>
<gene>
    <name evidence="2" type="ORF">Pen02_29490</name>
</gene>
<accession>A0ABQ4DZW2</accession>
<protein>
    <submittedName>
        <fullName evidence="2">Uncharacterized protein</fullName>
    </submittedName>
</protein>